<accession>A0A0F4YF73</accession>
<feature type="compositionally biased region" description="Basic and acidic residues" evidence="1">
    <location>
        <begin position="240"/>
        <end position="250"/>
    </location>
</feature>
<dbReference type="Gene3D" id="1.20.5.370">
    <property type="match status" value="1"/>
</dbReference>
<dbReference type="OrthoDB" id="8064436at2759"/>
<feature type="region of interest" description="Disordered" evidence="1">
    <location>
        <begin position="1"/>
        <end position="30"/>
    </location>
</feature>
<dbReference type="PANTHER" id="PTHR42067:SF1">
    <property type="entry name" value="MITOTIC APPARATUS PROTEIN P62"/>
    <property type="match status" value="1"/>
</dbReference>
<reference evidence="3 4" key="1">
    <citation type="submission" date="2015-04" db="EMBL/GenBank/DDBJ databases">
        <authorList>
            <person name="Heijne W.H."/>
            <person name="Fedorova N.D."/>
            <person name="Nierman W.C."/>
            <person name="Vollebregt A.W."/>
            <person name="Zhao Z."/>
            <person name="Wu L."/>
            <person name="Kumar M."/>
            <person name="Stam H."/>
            <person name="van den Berg M.A."/>
            <person name="Pel H.J."/>
        </authorList>
    </citation>
    <scope>NUCLEOTIDE SEQUENCE [LARGE SCALE GENOMIC DNA]</scope>
    <source>
        <strain evidence="3 4">CBS 393.64</strain>
    </source>
</reference>
<organism evidence="3 4">
    <name type="scientific">Rasamsonia emersonii (strain ATCC 16479 / CBS 393.64 / IMI 116815)</name>
    <dbReference type="NCBI Taxonomy" id="1408163"/>
    <lineage>
        <taxon>Eukaryota</taxon>
        <taxon>Fungi</taxon>
        <taxon>Dikarya</taxon>
        <taxon>Ascomycota</taxon>
        <taxon>Pezizomycotina</taxon>
        <taxon>Eurotiomycetes</taxon>
        <taxon>Eurotiomycetidae</taxon>
        <taxon>Eurotiales</taxon>
        <taxon>Trichocomaceae</taxon>
        <taxon>Rasamsonia</taxon>
    </lineage>
</organism>
<dbReference type="EMBL" id="LASV01000734">
    <property type="protein sequence ID" value="KKA16804.1"/>
    <property type="molecule type" value="Genomic_DNA"/>
</dbReference>
<comment type="caution">
    <text evidence="3">The sequence shown here is derived from an EMBL/GenBank/DDBJ whole genome shotgun (WGS) entry which is preliminary data.</text>
</comment>
<evidence type="ECO:0000313" key="4">
    <source>
        <dbReference type="Proteomes" id="UP000053958"/>
    </source>
</evidence>
<keyword evidence="4" id="KW-1185">Reference proteome</keyword>
<dbReference type="AlphaFoldDB" id="A0A0F4YF73"/>
<evidence type="ECO:0000256" key="1">
    <source>
        <dbReference type="SAM" id="MobiDB-lite"/>
    </source>
</evidence>
<dbReference type="GeneID" id="25321556"/>
<evidence type="ECO:0000313" key="3">
    <source>
        <dbReference type="EMBL" id="KKA16804.1"/>
    </source>
</evidence>
<dbReference type="InterPro" id="IPR014751">
    <property type="entry name" value="XRCC4-like_C"/>
</dbReference>
<protein>
    <recommendedName>
        <fullName evidence="2">XRCC4 coiled-coil domain-containing protein</fullName>
    </recommendedName>
</protein>
<dbReference type="SUPFAM" id="SSF58022">
    <property type="entry name" value="XRCC4, C-terminal oligomerization domain"/>
    <property type="match status" value="1"/>
</dbReference>
<dbReference type="RefSeq" id="XP_013323416.1">
    <property type="nucleotide sequence ID" value="XM_013467962.1"/>
</dbReference>
<feature type="region of interest" description="Disordered" evidence="1">
    <location>
        <begin position="200"/>
        <end position="361"/>
    </location>
</feature>
<feature type="compositionally biased region" description="Acidic residues" evidence="1">
    <location>
        <begin position="269"/>
        <end position="280"/>
    </location>
</feature>
<feature type="domain" description="XRCC4 coiled-coil" evidence="2">
    <location>
        <begin position="153"/>
        <end position="193"/>
    </location>
</feature>
<name>A0A0F4YF73_RASE3</name>
<dbReference type="InterPro" id="IPR053962">
    <property type="entry name" value="XRCC4_CC"/>
</dbReference>
<dbReference type="PANTHER" id="PTHR42067">
    <property type="entry name" value="YALI0C15378P"/>
    <property type="match status" value="1"/>
</dbReference>
<feature type="compositionally biased region" description="Basic and acidic residues" evidence="1">
    <location>
        <begin position="204"/>
        <end position="215"/>
    </location>
</feature>
<sequence>MSDQACVLRIPRSDDPTTVSSSSWSADGVSSVKQSHLKNLRSKNYQGSDQEFEQILTTVLGQCSFAVHPETGRKPGLEVGASIRGSGDKNKELVITVRKRIDSITQRVASITLMQDDDQTIELFEWTSLMISRADSLGQQISSLTERLQAAEDTISKLNSQLEELVEAKNEHENRLMMNFVQVLNEKKLKIRNQQRLLASAKVDMGKGRGHRPTETSRSNKRKVADNMPETSDTDDEFERMDIDRAKDQDDYGEDEVTDLEGRETPQPLEDETETEDQDDMVSTSPPRIDRKDEKRGQVMDKSDRPNLAPPTSPPPRRDLPFARKAAANDQAKSSVPRRDQPAEFTEQADETAGETDDDEL</sequence>
<gene>
    <name evidence="3" type="ORF">T310_9624</name>
</gene>
<feature type="compositionally biased region" description="Basic and acidic residues" evidence="1">
    <location>
        <begin position="288"/>
        <end position="305"/>
    </location>
</feature>
<dbReference type="Proteomes" id="UP000053958">
    <property type="component" value="Unassembled WGS sequence"/>
</dbReference>
<dbReference type="STRING" id="1408163.A0A0F4YF73"/>
<evidence type="ECO:0000259" key="2">
    <source>
        <dbReference type="Pfam" id="PF21924"/>
    </source>
</evidence>
<feature type="compositionally biased region" description="Acidic residues" evidence="1">
    <location>
        <begin position="347"/>
        <end position="361"/>
    </location>
</feature>
<dbReference type="Pfam" id="PF21924">
    <property type="entry name" value="XRCC4_CC"/>
    <property type="match status" value="1"/>
</dbReference>
<proteinExistence type="predicted"/>
<feature type="compositionally biased region" description="Low complexity" evidence="1">
    <location>
        <begin position="16"/>
        <end position="30"/>
    </location>
</feature>